<feature type="region of interest" description="Disordered" evidence="1">
    <location>
        <begin position="1"/>
        <end position="217"/>
    </location>
</feature>
<sequence length="395" mass="42038">MPRGGTKTEERARLPTNKPKDRGPSHSDATPNWALAPDGVTDEKDEDDGRRRPDRGKGVNRGGVRKTGRQPRSSEGSMMNLSSPTIQKNDPKRRCSEASGTRAPNIQNKGIDTPERMSRPYTPNSEPSALAAKLKSSRASTPCSEGGPRQNPSVADVNSLIQELNSARVSHKNSLNVSPSISNNNAGKKTSTTVPGKAPMGGPQQDSSPSRSSAKVSAADCDTWSSFILGIQANEGKSSDGCAQQSIQRTPGVPSAPLSASLNVTPPVFFPAGMRPVDSLTAEDRNAWIPALDSNTPTRPRSQTPEWRRPDSVSRDSTSKTQAVGKWTSRSRMGSPLSSATTGRPPFSASLNMPGSRNLDNNRTHSHEPGAGDISGGERRWPTLEEICAVNASSS</sequence>
<evidence type="ECO:0000313" key="3">
    <source>
        <dbReference type="Proteomes" id="UP000186601"/>
    </source>
</evidence>
<feature type="compositionally biased region" description="Polar residues" evidence="1">
    <location>
        <begin position="70"/>
        <end position="88"/>
    </location>
</feature>
<name>A0A2R6PMU1_9APHY</name>
<feature type="region of interest" description="Disordered" evidence="1">
    <location>
        <begin position="236"/>
        <end position="259"/>
    </location>
</feature>
<accession>A0A2R6PMU1</accession>
<comment type="caution">
    <text evidence="2">The sequence shown here is derived from an EMBL/GenBank/DDBJ whole genome shotgun (WGS) entry which is preliminary data.</text>
</comment>
<feature type="compositionally biased region" description="Polar residues" evidence="1">
    <location>
        <begin position="293"/>
        <end position="305"/>
    </location>
</feature>
<evidence type="ECO:0000313" key="2">
    <source>
        <dbReference type="EMBL" id="PSR93732.1"/>
    </source>
</evidence>
<feature type="compositionally biased region" description="Polar residues" evidence="1">
    <location>
        <begin position="159"/>
        <end position="194"/>
    </location>
</feature>
<dbReference type="Proteomes" id="UP000186601">
    <property type="component" value="Unassembled WGS sequence"/>
</dbReference>
<feature type="compositionally biased region" description="Polar residues" evidence="1">
    <location>
        <begin position="319"/>
        <end position="342"/>
    </location>
</feature>
<proteinExistence type="predicted"/>
<feature type="region of interest" description="Disordered" evidence="1">
    <location>
        <begin position="288"/>
        <end position="380"/>
    </location>
</feature>
<reference evidence="2 3" key="1">
    <citation type="submission" date="2018-02" db="EMBL/GenBank/DDBJ databases">
        <title>Genome sequence of the basidiomycete white-rot fungus Phlebia centrifuga.</title>
        <authorList>
            <person name="Granchi Z."/>
            <person name="Peng M."/>
            <person name="de Vries R.P."/>
            <person name="Hilden K."/>
            <person name="Makela M.R."/>
            <person name="Grigoriev I."/>
            <person name="Riley R."/>
        </authorList>
    </citation>
    <scope>NUCLEOTIDE SEQUENCE [LARGE SCALE GENOMIC DNA]</scope>
    <source>
        <strain evidence="2 3">FBCC195</strain>
    </source>
</reference>
<feature type="compositionally biased region" description="Polar residues" evidence="1">
    <location>
        <begin position="349"/>
        <end position="359"/>
    </location>
</feature>
<dbReference type="EMBL" id="MLYV02000468">
    <property type="protein sequence ID" value="PSR93732.1"/>
    <property type="molecule type" value="Genomic_DNA"/>
</dbReference>
<feature type="compositionally biased region" description="Low complexity" evidence="1">
    <location>
        <begin position="207"/>
        <end position="217"/>
    </location>
</feature>
<feature type="compositionally biased region" description="Basic and acidic residues" evidence="1">
    <location>
        <begin position="47"/>
        <end position="57"/>
    </location>
</feature>
<feature type="compositionally biased region" description="Basic and acidic residues" evidence="1">
    <location>
        <begin position="1"/>
        <end position="25"/>
    </location>
</feature>
<feature type="compositionally biased region" description="Low complexity" evidence="1">
    <location>
        <begin position="128"/>
        <end position="140"/>
    </location>
</feature>
<feature type="compositionally biased region" description="Polar residues" evidence="1">
    <location>
        <begin position="98"/>
        <end position="110"/>
    </location>
</feature>
<protein>
    <submittedName>
        <fullName evidence="2">Uncharacterized protein</fullName>
    </submittedName>
</protein>
<feature type="compositionally biased region" description="Basic and acidic residues" evidence="1">
    <location>
        <begin position="360"/>
        <end position="380"/>
    </location>
</feature>
<gene>
    <name evidence="2" type="ORF">PHLCEN_2v4627</name>
</gene>
<dbReference type="AlphaFoldDB" id="A0A2R6PMU1"/>
<evidence type="ECO:0000256" key="1">
    <source>
        <dbReference type="SAM" id="MobiDB-lite"/>
    </source>
</evidence>
<feature type="compositionally biased region" description="Basic and acidic residues" evidence="1">
    <location>
        <begin position="306"/>
        <end position="318"/>
    </location>
</feature>
<keyword evidence="3" id="KW-1185">Reference proteome</keyword>
<organism evidence="2 3">
    <name type="scientific">Hermanssonia centrifuga</name>
    <dbReference type="NCBI Taxonomy" id="98765"/>
    <lineage>
        <taxon>Eukaryota</taxon>
        <taxon>Fungi</taxon>
        <taxon>Dikarya</taxon>
        <taxon>Basidiomycota</taxon>
        <taxon>Agaricomycotina</taxon>
        <taxon>Agaricomycetes</taxon>
        <taxon>Polyporales</taxon>
        <taxon>Meruliaceae</taxon>
        <taxon>Hermanssonia</taxon>
    </lineage>
</organism>